<sequence>MGKGQKRTFEALLERVRLLLPLVRGWNPDCIVGVNAGGMLLASVLSGILEKEVRALGLSTEPPEILWESVGDLLGKRVVAVVRSFASEKEREFLERFLKGRGALSVLTMVMVGKGGDYSCFPELDGDELFSWEEECDLINS</sequence>
<organism evidence="1">
    <name type="scientific">Candidatus Caldatribacterium californiense</name>
    <dbReference type="NCBI Taxonomy" id="1454726"/>
    <lineage>
        <taxon>Bacteria</taxon>
        <taxon>Pseudomonadati</taxon>
        <taxon>Atribacterota</taxon>
        <taxon>Atribacteria</taxon>
        <taxon>Atribacterales</taxon>
        <taxon>Candidatus Caldatribacteriaceae</taxon>
        <taxon>Candidatus Caldatribacterium</taxon>
    </lineage>
</organism>
<dbReference type="InterPro" id="IPR000836">
    <property type="entry name" value="PRTase_dom"/>
</dbReference>
<evidence type="ECO:0000313" key="1">
    <source>
        <dbReference type="EMBL" id="HGI29706.1"/>
    </source>
</evidence>
<comment type="caution">
    <text evidence="1">The sequence shown here is derived from an EMBL/GenBank/DDBJ whole genome shotgun (WGS) entry which is preliminary data.</text>
</comment>
<protein>
    <recommendedName>
        <fullName evidence="2">Phosphoribosyltransferase domain-containing protein</fullName>
    </recommendedName>
</protein>
<evidence type="ECO:0008006" key="2">
    <source>
        <dbReference type="Google" id="ProtNLM"/>
    </source>
</evidence>
<dbReference type="InterPro" id="IPR029057">
    <property type="entry name" value="PRTase-like"/>
</dbReference>
<dbReference type="SUPFAM" id="SSF53271">
    <property type="entry name" value="PRTase-like"/>
    <property type="match status" value="1"/>
</dbReference>
<dbReference type="AlphaFoldDB" id="A0A7V3YEQ8"/>
<reference evidence="1" key="1">
    <citation type="journal article" date="2020" name="mSystems">
        <title>Genome- and Community-Level Interaction Insights into Carbon Utilization and Element Cycling Functions of Hydrothermarchaeota in Hydrothermal Sediment.</title>
        <authorList>
            <person name="Zhou Z."/>
            <person name="Liu Y."/>
            <person name="Xu W."/>
            <person name="Pan J."/>
            <person name="Luo Z.H."/>
            <person name="Li M."/>
        </authorList>
    </citation>
    <scope>NUCLEOTIDE SEQUENCE [LARGE SCALE GENOMIC DNA]</scope>
    <source>
        <strain evidence="1">SpSt-747</strain>
    </source>
</reference>
<name>A0A7V3YEQ8_9BACT</name>
<dbReference type="CDD" id="cd06223">
    <property type="entry name" value="PRTases_typeI"/>
    <property type="match status" value="1"/>
</dbReference>
<dbReference type="EMBL" id="DTFV01000001">
    <property type="protein sequence ID" value="HGI29706.1"/>
    <property type="molecule type" value="Genomic_DNA"/>
</dbReference>
<proteinExistence type="predicted"/>
<accession>A0A7V3YEQ8</accession>
<gene>
    <name evidence="1" type="ORF">ENV30_00050</name>
</gene>